<dbReference type="InterPro" id="IPR015422">
    <property type="entry name" value="PyrdxlP-dep_Trfase_small"/>
</dbReference>
<dbReference type="AlphaFoldDB" id="A0AAU9ECJ6"/>
<sequence>MPVAHKIAEFIERSSWIRAMFEAGAKLKAEKGAENVFDFSLGNPNIEPPEKFFEVVARLAADRTPGRHAYMPNAGYPQVRAKVADYLSREHGPGFSENEIIMTVGAAGALNIVLKAIVDPGAEVVVPTPYFVEYDFYLDNHGGSVKRVPTTDTFELDIAAMAYAISEKTCAVLINNPNNPTGAVYTQESVDALAAMLTEKSKQLGKAIYLISDEPYRQIVFDGLHVPSIFAAYPNSIVVTSFSKNLSLPGQRIGYAAVHPQIADKGMLIGGMTLANRILGYVNAPGIMQLAVAELLDDAAEVAEYARKRELILGVLDEAGYEYVRPGGAFYVFPKAPIPDDVAFCKLAIEQNLLLVPGSGFMGPGYCRIAYCCDDATIINSLEAFKKAKAAAK</sequence>
<dbReference type="Pfam" id="PF00155">
    <property type="entry name" value="Aminotran_1_2"/>
    <property type="match status" value="1"/>
</dbReference>
<evidence type="ECO:0000259" key="2">
    <source>
        <dbReference type="Pfam" id="PF00155"/>
    </source>
</evidence>
<organism evidence="3 4">
    <name type="scientific">Desulfoferula mesophila</name>
    <dbReference type="NCBI Taxonomy" id="3058419"/>
    <lineage>
        <taxon>Bacteria</taxon>
        <taxon>Pseudomonadati</taxon>
        <taxon>Thermodesulfobacteriota</taxon>
        <taxon>Desulfarculia</taxon>
        <taxon>Desulfarculales</taxon>
        <taxon>Desulfarculaceae</taxon>
        <taxon>Desulfoferula</taxon>
    </lineage>
</organism>
<dbReference type="SUPFAM" id="SSF53383">
    <property type="entry name" value="PLP-dependent transferases"/>
    <property type="match status" value="1"/>
</dbReference>
<dbReference type="CDD" id="cd00609">
    <property type="entry name" value="AAT_like"/>
    <property type="match status" value="1"/>
</dbReference>
<dbReference type="EMBL" id="AP028679">
    <property type="protein sequence ID" value="BEQ14866.1"/>
    <property type="molecule type" value="Genomic_DNA"/>
</dbReference>
<dbReference type="Gene3D" id="3.40.640.10">
    <property type="entry name" value="Type I PLP-dependent aspartate aminotransferase-like (Major domain)"/>
    <property type="match status" value="1"/>
</dbReference>
<accession>A0AAU9ECJ6</accession>
<dbReference type="PANTHER" id="PTHR42691">
    <property type="entry name" value="ASPARTATE AMINOTRANSFERASE YHDR-RELATED"/>
    <property type="match status" value="1"/>
</dbReference>
<dbReference type="EC" id="2.6.1.-" evidence="1"/>
<feature type="domain" description="Aminotransferase class I/classII large" evidence="2">
    <location>
        <begin position="35"/>
        <end position="384"/>
    </location>
</feature>
<dbReference type="PRINTS" id="PR00753">
    <property type="entry name" value="ACCSYNTHASE"/>
</dbReference>
<dbReference type="GO" id="GO:0008483">
    <property type="term" value="F:transaminase activity"/>
    <property type="evidence" value="ECO:0007669"/>
    <property type="project" value="UniProtKB-KW"/>
</dbReference>
<dbReference type="InterPro" id="IPR004839">
    <property type="entry name" value="Aminotransferase_I/II_large"/>
</dbReference>
<gene>
    <name evidence="3" type="ORF">FAK_19320</name>
</gene>
<dbReference type="Gene3D" id="3.90.1150.10">
    <property type="entry name" value="Aspartate Aminotransferase, domain 1"/>
    <property type="match status" value="2"/>
</dbReference>
<evidence type="ECO:0000256" key="1">
    <source>
        <dbReference type="RuleBase" id="RU000481"/>
    </source>
</evidence>
<dbReference type="RefSeq" id="WP_338606538.1">
    <property type="nucleotide sequence ID" value="NZ_AP028679.1"/>
</dbReference>
<dbReference type="InterPro" id="IPR015421">
    <property type="entry name" value="PyrdxlP-dep_Trfase_major"/>
</dbReference>
<evidence type="ECO:0000313" key="4">
    <source>
        <dbReference type="Proteomes" id="UP001366166"/>
    </source>
</evidence>
<keyword evidence="1 3" id="KW-0032">Aminotransferase</keyword>
<dbReference type="PANTHER" id="PTHR42691:SF1">
    <property type="entry name" value="ASPARTATE AMINOTRANSFERASE YHDR-RELATED"/>
    <property type="match status" value="1"/>
</dbReference>
<dbReference type="Proteomes" id="UP001366166">
    <property type="component" value="Chromosome"/>
</dbReference>
<dbReference type="GO" id="GO:0030170">
    <property type="term" value="F:pyridoxal phosphate binding"/>
    <property type="evidence" value="ECO:0007669"/>
    <property type="project" value="InterPro"/>
</dbReference>
<keyword evidence="4" id="KW-1185">Reference proteome</keyword>
<dbReference type="InterPro" id="IPR004838">
    <property type="entry name" value="NHTrfase_class1_PyrdxlP-BS"/>
</dbReference>
<dbReference type="PROSITE" id="PS00105">
    <property type="entry name" value="AA_TRANSFER_CLASS_1"/>
    <property type="match status" value="1"/>
</dbReference>
<proteinExistence type="inferred from homology"/>
<dbReference type="KEGG" id="dmp:FAK_19320"/>
<name>A0AAU9ECJ6_9BACT</name>
<evidence type="ECO:0000313" key="3">
    <source>
        <dbReference type="EMBL" id="BEQ14866.1"/>
    </source>
</evidence>
<dbReference type="InterPro" id="IPR015424">
    <property type="entry name" value="PyrdxlP-dep_Trfase"/>
</dbReference>
<reference evidence="4" key="1">
    <citation type="journal article" date="2023" name="Arch. Microbiol.">
        <title>Desulfoferula mesophilus gen. nov. sp. nov., a mesophilic sulfate-reducing bacterium isolated from a brackish lake sediment.</title>
        <authorList>
            <person name="Watanabe T."/>
            <person name="Yabe T."/>
            <person name="Tsuji J.M."/>
            <person name="Fukui M."/>
        </authorList>
    </citation>
    <scope>NUCLEOTIDE SEQUENCE [LARGE SCALE GENOMIC DNA]</scope>
    <source>
        <strain evidence="4">12FAK</strain>
    </source>
</reference>
<comment type="similarity">
    <text evidence="1">Belongs to the class-I pyridoxal-phosphate-dependent aminotransferase family.</text>
</comment>
<keyword evidence="1" id="KW-0808">Transferase</keyword>
<comment type="cofactor">
    <cofactor evidence="1">
        <name>pyridoxal 5'-phosphate</name>
        <dbReference type="ChEBI" id="CHEBI:597326"/>
    </cofactor>
</comment>
<protein>
    <recommendedName>
        <fullName evidence="1">Aminotransferase</fullName>
        <ecNumber evidence="1">2.6.1.-</ecNumber>
    </recommendedName>
</protein>
<dbReference type="NCBIfam" id="NF005305">
    <property type="entry name" value="PRK06836.1"/>
    <property type="match status" value="1"/>
</dbReference>